<dbReference type="InterPro" id="IPR002774">
    <property type="entry name" value="Flagellin_arc-type"/>
</dbReference>
<keyword evidence="6" id="KW-0966">Cell projection</keyword>
<evidence type="ECO:0000256" key="5">
    <source>
        <dbReference type="SAM" id="Phobius"/>
    </source>
</evidence>
<proteinExistence type="inferred from homology"/>
<dbReference type="GO" id="GO:0097588">
    <property type="term" value="P:archaeal or bacterial-type flagellum-dependent cell motility"/>
    <property type="evidence" value="ECO:0007669"/>
    <property type="project" value="InterPro"/>
</dbReference>
<dbReference type="PANTHER" id="PTHR35903">
    <property type="entry name" value="FLAGELLIN B1"/>
    <property type="match status" value="1"/>
</dbReference>
<dbReference type="InterPro" id="IPR013373">
    <property type="entry name" value="Flagellin/pilin_N_arc"/>
</dbReference>
<dbReference type="NCBIfam" id="TIGR02537">
    <property type="entry name" value="arch_flag_Nterm"/>
    <property type="match status" value="1"/>
</dbReference>
<feature type="transmembrane region" description="Helical" evidence="5">
    <location>
        <begin position="12"/>
        <end position="36"/>
    </location>
</feature>
<comment type="similarity">
    <text evidence="2 4">Belongs to the archaeal flagellin family.</text>
</comment>
<comment type="subcellular location">
    <subcellularLocation>
        <location evidence="1 4">Archaeal flagellum</location>
    </subcellularLocation>
</comment>
<dbReference type="PANTHER" id="PTHR35903:SF1">
    <property type="entry name" value="FLAGELLIN B1"/>
    <property type="match status" value="1"/>
</dbReference>
<evidence type="ECO:0000256" key="1">
    <source>
        <dbReference type="ARBA" id="ARBA00004618"/>
    </source>
</evidence>
<dbReference type="Pfam" id="PF01917">
    <property type="entry name" value="Flagellin_arch-type"/>
    <property type="match status" value="1"/>
</dbReference>
<dbReference type="PATRIC" id="fig|1434117.4.peg.1204"/>
<keyword evidence="6" id="KW-0282">Flagellum</keyword>
<dbReference type="EMBL" id="CP009509">
    <property type="protein sequence ID" value="AKB39956.1"/>
    <property type="molecule type" value="Genomic_DNA"/>
</dbReference>
<dbReference type="GO" id="GO:0097589">
    <property type="term" value="C:archaeal-type flagellum"/>
    <property type="evidence" value="ECO:0007669"/>
    <property type="project" value="UniProtKB-SubCell"/>
</dbReference>
<sequence>MWNRFIKNDKGFTGLEAAIVLIAFVVVAAVFSYVMLGAGFYTTQKSQEVVHTGVAQASSSLAPSGDIIVLGGTDVVAEPDVPAIDSITFYITNTAGGSAVDLDKTIITYTDLDDFATQAHLETAGVEDGAWTYEGIIETTTGASNLVEKGEKYKIELSLLQTGDTGVPDNPLCLTSKPVVNEKVKIEVKPPEGAVLILERTMPPSITAGQYYTVY</sequence>
<dbReference type="Proteomes" id="UP000033058">
    <property type="component" value="Chromosome"/>
</dbReference>
<dbReference type="AlphaFoldDB" id="A0A0E3LF10"/>
<evidence type="ECO:0000256" key="2">
    <source>
        <dbReference type="ARBA" id="ARBA00010256"/>
    </source>
</evidence>
<reference evidence="6 7" key="1">
    <citation type="submission" date="2014-07" db="EMBL/GenBank/DDBJ databases">
        <title>Methanogenic archaea and the global carbon cycle.</title>
        <authorList>
            <person name="Henriksen J.R."/>
            <person name="Luke J."/>
            <person name="Reinhart S."/>
            <person name="Benedict M.N."/>
            <person name="Youngblut N.D."/>
            <person name="Metcalf M.E."/>
            <person name="Whitaker R.J."/>
            <person name="Metcalf W.W."/>
        </authorList>
    </citation>
    <scope>NUCLEOTIDE SEQUENCE [LARGE SCALE GENOMIC DNA]</scope>
    <source>
        <strain evidence="6 7">WWM610</strain>
    </source>
</reference>
<accession>A0A0E3LF10</accession>
<comment type="function">
    <text evidence="4">Flagellin is the subunit protein which polymerizes to form the filaments of archaeal flagella.</text>
</comment>
<dbReference type="GO" id="GO:0005198">
    <property type="term" value="F:structural molecule activity"/>
    <property type="evidence" value="ECO:0007669"/>
    <property type="project" value="InterPro"/>
</dbReference>
<keyword evidence="3 4" id="KW-0974">Archaeal flagellum</keyword>
<evidence type="ECO:0000256" key="3">
    <source>
        <dbReference type="ARBA" id="ARBA00022440"/>
    </source>
</evidence>
<evidence type="ECO:0000313" key="6">
    <source>
        <dbReference type="EMBL" id="AKB39956.1"/>
    </source>
</evidence>
<evidence type="ECO:0000256" key="4">
    <source>
        <dbReference type="RuleBase" id="RU361282"/>
    </source>
</evidence>
<dbReference type="RefSeq" id="WP_048039261.1">
    <property type="nucleotide sequence ID" value="NZ_CP009509.1"/>
</dbReference>
<dbReference type="HOGENOM" id="CLU_084671_1_0_2"/>
<name>A0A0E3LF10_METMZ</name>
<keyword evidence="6" id="KW-0969">Cilium</keyword>
<organism evidence="6 7">
    <name type="scientific">Methanosarcina mazei WWM610</name>
    <dbReference type="NCBI Taxonomy" id="1434117"/>
    <lineage>
        <taxon>Archaea</taxon>
        <taxon>Methanobacteriati</taxon>
        <taxon>Methanobacteriota</taxon>
        <taxon>Stenosarchaea group</taxon>
        <taxon>Methanomicrobia</taxon>
        <taxon>Methanosarcinales</taxon>
        <taxon>Methanosarcinaceae</taxon>
        <taxon>Methanosarcina</taxon>
    </lineage>
</organism>
<keyword evidence="5" id="KW-1133">Transmembrane helix</keyword>
<gene>
    <name evidence="6" type="ORF">MSMAW_0965</name>
</gene>
<keyword evidence="5" id="KW-0472">Membrane</keyword>
<evidence type="ECO:0000313" key="7">
    <source>
        <dbReference type="Proteomes" id="UP000033058"/>
    </source>
</evidence>
<protein>
    <recommendedName>
        <fullName evidence="4">Flagellin</fullName>
    </recommendedName>
</protein>
<dbReference type="GeneID" id="24850615"/>
<keyword evidence="5" id="KW-0812">Transmembrane</keyword>